<dbReference type="Proteomes" id="UP000023152">
    <property type="component" value="Unassembled WGS sequence"/>
</dbReference>
<dbReference type="PANTHER" id="PTHR14270">
    <property type="entry name" value="NONSENSE-MEDIATED MRNA DECAY FACTOR SMG9"/>
    <property type="match status" value="1"/>
</dbReference>
<dbReference type="InterPro" id="IPR027417">
    <property type="entry name" value="P-loop_NTPase"/>
</dbReference>
<feature type="compositionally biased region" description="Low complexity" evidence="3">
    <location>
        <begin position="1"/>
        <end position="15"/>
    </location>
</feature>
<evidence type="ECO:0000313" key="6">
    <source>
        <dbReference type="Proteomes" id="UP000023152"/>
    </source>
</evidence>
<evidence type="ECO:0000256" key="4">
    <source>
        <dbReference type="SAM" id="Phobius"/>
    </source>
</evidence>
<comment type="caution">
    <text evidence="5">The sequence shown here is derived from an EMBL/GenBank/DDBJ whole genome shotgun (WGS) entry which is preliminary data.</text>
</comment>
<feature type="region of interest" description="Disordered" evidence="3">
    <location>
        <begin position="1"/>
        <end position="21"/>
    </location>
</feature>
<evidence type="ECO:0000313" key="5">
    <source>
        <dbReference type="EMBL" id="ETO25065.1"/>
    </source>
</evidence>
<proteinExistence type="inferred from homology"/>
<evidence type="ECO:0000256" key="3">
    <source>
        <dbReference type="SAM" id="MobiDB-lite"/>
    </source>
</evidence>
<organism evidence="5 6">
    <name type="scientific">Reticulomyxa filosa</name>
    <dbReference type="NCBI Taxonomy" id="46433"/>
    <lineage>
        <taxon>Eukaryota</taxon>
        <taxon>Sar</taxon>
        <taxon>Rhizaria</taxon>
        <taxon>Retaria</taxon>
        <taxon>Foraminifera</taxon>
        <taxon>Monothalamids</taxon>
        <taxon>Reticulomyxidae</taxon>
        <taxon>Reticulomyxa</taxon>
    </lineage>
</organism>
<feature type="non-terminal residue" evidence="5">
    <location>
        <position position="1"/>
    </location>
</feature>
<dbReference type="SUPFAM" id="SSF52540">
    <property type="entry name" value="P-loop containing nucleoside triphosphate hydrolases"/>
    <property type="match status" value="1"/>
</dbReference>
<comment type="similarity">
    <text evidence="1">Belongs to the SMG9 family.</text>
</comment>
<keyword evidence="6" id="KW-1185">Reference proteome</keyword>
<dbReference type="AlphaFoldDB" id="X6NFG8"/>
<reference evidence="5 6" key="1">
    <citation type="journal article" date="2013" name="Curr. Biol.">
        <title>The Genome of the Foraminiferan Reticulomyxa filosa.</title>
        <authorList>
            <person name="Glockner G."/>
            <person name="Hulsmann N."/>
            <person name="Schleicher M."/>
            <person name="Noegel A.A."/>
            <person name="Eichinger L."/>
            <person name="Gallinger C."/>
            <person name="Pawlowski J."/>
            <person name="Sierra R."/>
            <person name="Euteneuer U."/>
            <person name="Pillet L."/>
            <person name="Moustafa A."/>
            <person name="Platzer M."/>
            <person name="Groth M."/>
            <person name="Szafranski K."/>
            <person name="Schliwa M."/>
        </authorList>
    </citation>
    <scope>NUCLEOTIDE SEQUENCE [LARGE SCALE GENOMIC DNA]</scope>
</reference>
<keyword evidence="4" id="KW-0812">Transmembrane</keyword>
<evidence type="ECO:0000256" key="1">
    <source>
        <dbReference type="ARBA" id="ARBA00007712"/>
    </source>
</evidence>
<dbReference type="InterPro" id="IPR039177">
    <property type="entry name" value="SMG9"/>
</dbReference>
<name>X6NFG8_RETFI</name>
<dbReference type="EMBL" id="ASPP01008761">
    <property type="protein sequence ID" value="ETO25065.1"/>
    <property type="molecule type" value="Genomic_DNA"/>
</dbReference>
<feature type="region of interest" description="Disordered" evidence="3">
    <location>
        <begin position="230"/>
        <end position="259"/>
    </location>
</feature>
<feature type="compositionally biased region" description="Low complexity" evidence="3">
    <location>
        <begin position="235"/>
        <end position="256"/>
    </location>
</feature>
<sequence>NNNNNNNGMNNSGINSEGGLGKDMNAEHIGGMLSSGLKQSQPQKVRMGYLDEEIDINYEYDIFSEEWWMTDEKIVNGGLSAAKIEFLKKLLFASNDDNSNNNSNNNGSGFAKQPFPLLDLKRSNNINQKARQLLSDDNEDFVVIGTIGRQSVGKSSILSYLSGTNGASSSSFSSCDNSVVNENDASGNREWLMAFPTSITDMINDKNGTQGIELVLGDMWSNKSNANDSDGINATGVTGTSSTSASGSGSGSSPTTLNRGNCRTGENRYLWLDCQPLCSSSILMQWTNLGRLQTRLKKSRATMNCKNMWEIEMWKYALFIVCVCHVVVITVDTVIYDPWLFEFLQTLYLLRQCFVCLLYSFFFLKKKKKMLMYMG</sequence>
<dbReference type="GO" id="GO:0000184">
    <property type="term" value="P:nuclear-transcribed mRNA catabolic process, nonsense-mediated decay"/>
    <property type="evidence" value="ECO:0007669"/>
    <property type="project" value="UniProtKB-KW"/>
</dbReference>
<dbReference type="OrthoDB" id="79514at2759"/>
<evidence type="ECO:0000256" key="2">
    <source>
        <dbReference type="ARBA" id="ARBA00023161"/>
    </source>
</evidence>
<protein>
    <submittedName>
        <fullName evidence="5">Uncharacterized protein</fullName>
    </submittedName>
</protein>
<keyword evidence="4" id="KW-0472">Membrane</keyword>
<gene>
    <name evidence="5" type="ORF">RFI_12077</name>
</gene>
<feature type="transmembrane region" description="Helical" evidence="4">
    <location>
        <begin position="316"/>
        <end position="336"/>
    </location>
</feature>
<accession>X6NFG8</accession>
<dbReference type="PANTHER" id="PTHR14270:SF0">
    <property type="entry name" value="NONSENSE-MEDIATED MRNA DECAY FACTOR SMG9"/>
    <property type="match status" value="1"/>
</dbReference>
<feature type="transmembrane region" description="Helical" evidence="4">
    <location>
        <begin position="348"/>
        <end position="364"/>
    </location>
</feature>
<keyword evidence="2" id="KW-0866">Nonsense-mediated mRNA decay</keyword>
<keyword evidence="4" id="KW-1133">Transmembrane helix</keyword>